<name>A0ABD5XX59_9EURY</name>
<reference evidence="1 2" key="1">
    <citation type="journal article" date="2019" name="Int. J. Syst. Evol. Microbiol.">
        <title>The Global Catalogue of Microorganisms (GCM) 10K type strain sequencing project: providing services to taxonomists for standard genome sequencing and annotation.</title>
        <authorList>
            <consortium name="The Broad Institute Genomics Platform"/>
            <consortium name="The Broad Institute Genome Sequencing Center for Infectious Disease"/>
            <person name="Wu L."/>
            <person name="Ma J."/>
        </authorList>
    </citation>
    <scope>NUCLEOTIDE SEQUENCE [LARGE SCALE GENOMIC DNA]</scope>
    <source>
        <strain evidence="1 2">DT92</strain>
    </source>
</reference>
<dbReference type="RefSeq" id="WP_284014881.1">
    <property type="nucleotide sequence ID" value="NZ_CP126157.1"/>
</dbReference>
<evidence type="ECO:0000313" key="2">
    <source>
        <dbReference type="Proteomes" id="UP001596368"/>
    </source>
</evidence>
<sequence length="140" mass="16222">MPRITNWRRESRSPTLAYRNTETGARAVLHRAPDSYRYKWRGVILVDGYPVWSRGYETKDATSFRDELRERPAPDLNCPECPNDDVRVGEKAADGAKVQRWYDWLAGVVRPGTTHNGVFDVLLDAVQYRTHRPNHVLEQL</sequence>
<dbReference type="Proteomes" id="UP001596368">
    <property type="component" value="Unassembled WGS sequence"/>
</dbReference>
<dbReference type="EMBL" id="JBHSZG010000002">
    <property type="protein sequence ID" value="MFC7137680.1"/>
    <property type="molecule type" value="Genomic_DNA"/>
</dbReference>
<keyword evidence="2" id="KW-1185">Reference proteome</keyword>
<accession>A0ABD5XX59</accession>
<comment type="caution">
    <text evidence="1">The sequence shown here is derived from an EMBL/GenBank/DDBJ whole genome shotgun (WGS) entry which is preliminary data.</text>
</comment>
<dbReference type="GeneID" id="81123452"/>
<dbReference type="InterPro" id="IPR055990">
    <property type="entry name" value="DUF7568"/>
</dbReference>
<protein>
    <submittedName>
        <fullName evidence="1">Uncharacterized protein</fullName>
    </submittedName>
</protein>
<proteinExistence type="predicted"/>
<organism evidence="1 2">
    <name type="scientific">Halobaculum litoreum</name>
    <dbReference type="NCBI Taxonomy" id="3031998"/>
    <lineage>
        <taxon>Archaea</taxon>
        <taxon>Methanobacteriati</taxon>
        <taxon>Methanobacteriota</taxon>
        <taxon>Stenosarchaea group</taxon>
        <taxon>Halobacteria</taxon>
        <taxon>Halobacteriales</taxon>
        <taxon>Haloferacaceae</taxon>
        <taxon>Halobaculum</taxon>
    </lineage>
</organism>
<dbReference type="Pfam" id="PF24452">
    <property type="entry name" value="DUF7568"/>
    <property type="match status" value="1"/>
</dbReference>
<evidence type="ECO:0000313" key="1">
    <source>
        <dbReference type="EMBL" id="MFC7137680.1"/>
    </source>
</evidence>
<gene>
    <name evidence="1" type="ORF">ACFQRB_16915</name>
</gene>
<dbReference type="AlphaFoldDB" id="A0ABD5XX59"/>